<evidence type="ECO:0000313" key="3">
    <source>
        <dbReference type="Proteomes" id="UP000285530"/>
    </source>
</evidence>
<dbReference type="InterPro" id="IPR021671">
    <property type="entry name" value="PD(D/E)XK_Endonuc"/>
</dbReference>
<gene>
    <name evidence="2" type="ORF">D3P06_06600</name>
</gene>
<dbReference type="InterPro" id="IPR011856">
    <property type="entry name" value="tRNA_endonuc-like_dom_sf"/>
</dbReference>
<comment type="caution">
    <text evidence="2">The sequence shown here is derived from an EMBL/GenBank/DDBJ whole genome shotgun (WGS) entry which is preliminary data.</text>
</comment>
<organism evidence="2 3">
    <name type="scientific">Paracoccus aestuarii</name>
    <dbReference type="NCBI Taxonomy" id="453842"/>
    <lineage>
        <taxon>Bacteria</taxon>
        <taxon>Pseudomonadati</taxon>
        <taxon>Pseudomonadota</taxon>
        <taxon>Alphaproteobacteria</taxon>
        <taxon>Rhodobacterales</taxon>
        <taxon>Paracoccaceae</taxon>
        <taxon>Paracoccus</taxon>
    </lineage>
</organism>
<keyword evidence="3" id="KW-1185">Reference proteome</keyword>
<proteinExistence type="predicted"/>
<evidence type="ECO:0000313" key="2">
    <source>
        <dbReference type="EMBL" id="RJL05503.1"/>
    </source>
</evidence>
<protein>
    <recommendedName>
        <fullName evidence="1">PD(D/E)XK endonuclease domain-containing protein</fullName>
    </recommendedName>
</protein>
<dbReference type="EMBL" id="QZEV01000022">
    <property type="protein sequence ID" value="RJL05503.1"/>
    <property type="molecule type" value="Genomic_DNA"/>
</dbReference>
<accession>A0A418ZYB7</accession>
<dbReference type="Proteomes" id="UP000285530">
    <property type="component" value="Unassembled WGS sequence"/>
</dbReference>
<sequence>MLSKLTRLGETVFQAGDGLPYDVLMPRLEMTVRVQVKTTTSPQNGFYRFEMRKGYRNNPQGTRLYRPEDYDIAALVILPLDLVIFTARKLASHRIALHQIAAFQVAPRQSLHAAFSALGLSHEACAFTPAH</sequence>
<evidence type="ECO:0000259" key="1">
    <source>
        <dbReference type="Pfam" id="PF11645"/>
    </source>
</evidence>
<dbReference type="Gene3D" id="3.40.1350.10">
    <property type="match status" value="1"/>
</dbReference>
<feature type="domain" description="PD(D/E)XK endonuclease" evidence="1">
    <location>
        <begin position="4"/>
        <end position="83"/>
    </location>
</feature>
<reference evidence="2 3" key="1">
    <citation type="submission" date="2018-09" db="EMBL/GenBank/DDBJ databases">
        <title>Paracoccus onubensis nov. sp. a moderate halophilic bacterium isolated from Gruta de las Maravillas (Aracena, Spain).</title>
        <authorList>
            <person name="Jurado V."/>
            <person name="Gutierrez-Patricio S."/>
            <person name="Gonzalez-Pimentel J.L."/>
            <person name="Laiz L."/>
            <person name="Saiz-Jimenez C."/>
        </authorList>
    </citation>
    <scope>NUCLEOTIDE SEQUENCE [LARGE SCALE GENOMIC DNA]</scope>
    <source>
        <strain evidence="2 3">DSM 19484</strain>
    </source>
</reference>
<name>A0A418ZYB7_9RHOB</name>
<dbReference type="AlphaFoldDB" id="A0A418ZYB7"/>
<dbReference type="Pfam" id="PF11645">
    <property type="entry name" value="PDDEXK_5"/>
    <property type="match status" value="1"/>
</dbReference>
<dbReference type="GO" id="GO:0003676">
    <property type="term" value="F:nucleic acid binding"/>
    <property type="evidence" value="ECO:0007669"/>
    <property type="project" value="InterPro"/>
</dbReference>